<keyword evidence="11 12" id="KW-0324">Glycolysis</keyword>
<evidence type="ECO:0000256" key="2">
    <source>
        <dbReference type="ARBA" id="ARBA00004838"/>
    </source>
</evidence>
<evidence type="ECO:0000256" key="6">
    <source>
        <dbReference type="ARBA" id="ARBA00016471"/>
    </source>
</evidence>
<feature type="binding site" evidence="12 14">
    <location>
        <begin position="353"/>
        <end position="356"/>
    </location>
    <ligand>
        <name>ATP</name>
        <dbReference type="ChEBI" id="CHEBI:30616"/>
    </ligand>
</feature>
<feature type="binding site" evidence="12">
    <location>
        <position position="150"/>
    </location>
    <ligand>
        <name>substrate</name>
    </ligand>
</feature>
<dbReference type="SUPFAM" id="SSF53748">
    <property type="entry name" value="Phosphoglycerate kinase"/>
    <property type="match status" value="1"/>
</dbReference>
<dbReference type="FunFam" id="3.40.50.1260:FF:000006">
    <property type="entry name" value="Phosphoglycerate kinase"/>
    <property type="match status" value="1"/>
</dbReference>
<feature type="binding site" evidence="12 13">
    <location>
        <begin position="58"/>
        <end position="61"/>
    </location>
    <ligand>
        <name>substrate</name>
    </ligand>
</feature>
<keyword evidence="8 12" id="KW-0547">Nucleotide-binding</keyword>
<accession>A0A3G8ZMJ2</accession>
<feature type="binding site" evidence="13">
    <location>
        <position position="117"/>
    </location>
    <ligand>
        <name>(2R)-3-phosphoglycerate</name>
        <dbReference type="ChEBI" id="CHEBI:58272"/>
    </ligand>
</feature>
<protein>
    <recommendedName>
        <fullName evidence="6 12">Phosphoglycerate kinase</fullName>
        <ecNumber evidence="5 12">2.7.2.3</ecNumber>
    </recommendedName>
</protein>
<evidence type="ECO:0000256" key="3">
    <source>
        <dbReference type="ARBA" id="ARBA00008982"/>
    </source>
</evidence>
<dbReference type="InterPro" id="IPR015824">
    <property type="entry name" value="Phosphoglycerate_kinase_N"/>
</dbReference>
<keyword evidence="9 12" id="KW-0418">Kinase</keyword>
<dbReference type="EC" id="2.7.2.3" evidence="5 12"/>
<dbReference type="GO" id="GO:0006094">
    <property type="term" value="P:gluconeogenesis"/>
    <property type="evidence" value="ECO:0007669"/>
    <property type="project" value="TreeGrafter"/>
</dbReference>
<gene>
    <name evidence="12" type="primary">pgk</name>
    <name evidence="16" type="ORF">EIB75_10925</name>
</gene>
<feature type="binding site" evidence="13">
    <location>
        <position position="150"/>
    </location>
    <ligand>
        <name>(2R)-3-phosphoglycerate</name>
        <dbReference type="ChEBI" id="CHEBI:58272"/>
    </ligand>
</feature>
<evidence type="ECO:0000256" key="5">
    <source>
        <dbReference type="ARBA" id="ARBA00013061"/>
    </source>
</evidence>
<sequence>MKTINDFDFKNKKALVRVDFNVPQDENLNVTDNTRIVAVKPTVDKILADGGSVILMTHLGRPKGEVNDKYSLKHILSEVSKVLGQDVKFVEESVGEKAEQAAAQLKPGEILLLENLRFHNEEEKGDEAFAEKLSKLGDAYVNDAFGTAHRAHASTAVIAQFFPSTKFFGLLMEKELIAIDRVLKSGEKPVTAILGGSKVSTKITIIENILPAIDNLIIGGGMSFTFIKALGGKIGKSIVEDDKLSLALEILEKAKQHNVEVYLPTDVVIADDFNNEANRKECSIMEIPEDWQGLDAGPKSREIFNDVLLNSKTILWNGPIGVFEMSNFAAGTIALGESIAEATKLGAFSLVGGGDSVAFVKQFGYSDKVSYVSTGGGAMLESLEGLELPGVAAINK</sequence>
<feature type="binding site" evidence="12 14">
    <location>
        <position position="324"/>
    </location>
    <ligand>
        <name>ATP</name>
        <dbReference type="ChEBI" id="CHEBI:30616"/>
    </ligand>
</feature>
<evidence type="ECO:0000256" key="15">
    <source>
        <dbReference type="RuleBase" id="RU000532"/>
    </source>
</evidence>
<feature type="binding site" evidence="12">
    <location>
        <position position="117"/>
    </location>
    <ligand>
        <name>substrate</name>
    </ligand>
</feature>
<dbReference type="GO" id="GO:0005524">
    <property type="term" value="F:ATP binding"/>
    <property type="evidence" value="ECO:0007669"/>
    <property type="project" value="UniProtKB-KW"/>
</dbReference>
<evidence type="ECO:0000313" key="17">
    <source>
        <dbReference type="Proteomes" id="UP000272316"/>
    </source>
</evidence>
<reference evidence="17" key="1">
    <citation type="submission" date="2018-11" db="EMBL/GenBank/DDBJ databases">
        <title>Proposal to divide the Flavobacteriaceae and reorganize its genera based on Amino Acid Identity values calculated from whole genome sequences.</title>
        <authorList>
            <person name="Nicholson A.C."/>
            <person name="Gulvik C.A."/>
            <person name="Whitney A.M."/>
            <person name="Sheth M."/>
            <person name="Batra D."/>
            <person name="Pryor J."/>
            <person name="Bernardet J.-F."/>
            <person name="Hugo C."/>
            <person name="Kampfer P."/>
            <person name="Newman J.D."/>
            <person name="McQuiston J.R."/>
        </authorList>
    </citation>
    <scope>NUCLEOTIDE SEQUENCE [LARGE SCALE GENOMIC DNA]</scope>
    <source>
        <strain evidence="17">H6466</strain>
    </source>
</reference>
<organism evidence="16 17">
    <name type="scientific">Epilithonimonas vandammei</name>
    <dbReference type="NCBI Taxonomy" id="2487072"/>
    <lineage>
        <taxon>Bacteria</taxon>
        <taxon>Pseudomonadati</taxon>
        <taxon>Bacteroidota</taxon>
        <taxon>Flavobacteriia</taxon>
        <taxon>Flavobacteriales</taxon>
        <taxon>Weeksellaceae</taxon>
        <taxon>Chryseobacterium group</taxon>
        <taxon>Epilithonimonas</taxon>
    </lineage>
</organism>
<evidence type="ECO:0000256" key="11">
    <source>
        <dbReference type="ARBA" id="ARBA00023152"/>
    </source>
</evidence>
<dbReference type="Proteomes" id="UP000272316">
    <property type="component" value="Chromosome"/>
</dbReference>
<feature type="binding site" evidence="12">
    <location>
        <position position="293"/>
    </location>
    <ligand>
        <name>ATP</name>
        <dbReference type="ChEBI" id="CHEBI:30616"/>
    </ligand>
</feature>
<feature type="binding site" evidence="12">
    <location>
        <position position="35"/>
    </location>
    <ligand>
        <name>substrate</name>
    </ligand>
</feature>
<comment type="pathway">
    <text evidence="2 12">Carbohydrate degradation; glycolysis; pyruvate from D-glyceraldehyde 3-phosphate: step 2/5.</text>
</comment>
<feature type="binding site" evidence="13">
    <location>
        <position position="35"/>
    </location>
    <ligand>
        <name>(2R)-3-phosphoglycerate</name>
        <dbReference type="ChEBI" id="CHEBI:58272"/>
    </ligand>
</feature>
<evidence type="ECO:0000256" key="7">
    <source>
        <dbReference type="ARBA" id="ARBA00022679"/>
    </source>
</evidence>
<dbReference type="PANTHER" id="PTHR11406">
    <property type="entry name" value="PHOSPHOGLYCERATE KINASE"/>
    <property type="match status" value="1"/>
</dbReference>
<dbReference type="InterPro" id="IPR036043">
    <property type="entry name" value="Phosphoglycerate_kinase_sf"/>
</dbReference>
<dbReference type="UniPathway" id="UPA00109">
    <property type="reaction ID" value="UER00185"/>
</dbReference>
<dbReference type="InterPro" id="IPR001576">
    <property type="entry name" value="Phosphoglycerate_kinase"/>
</dbReference>
<dbReference type="GO" id="GO:0004618">
    <property type="term" value="F:phosphoglycerate kinase activity"/>
    <property type="evidence" value="ECO:0007669"/>
    <property type="project" value="UniProtKB-UniRule"/>
</dbReference>
<dbReference type="EMBL" id="CP034160">
    <property type="protein sequence ID" value="AZI55734.1"/>
    <property type="molecule type" value="Genomic_DNA"/>
</dbReference>
<dbReference type="GO" id="GO:0006096">
    <property type="term" value="P:glycolytic process"/>
    <property type="evidence" value="ECO:0007669"/>
    <property type="project" value="UniProtKB-UniRule"/>
</dbReference>
<keyword evidence="7 12" id="KW-0808">Transferase</keyword>
<dbReference type="RefSeq" id="WP_124986678.1">
    <property type="nucleotide sequence ID" value="NZ_CP034160.1"/>
</dbReference>
<evidence type="ECO:0000313" key="16">
    <source>
        <dbReference type="EMBL" id="AZI55734.1"/>
    </source>
</evidence>
<dbReference type="AlphaFoldDB" id="A0A3G8ZMJ2"/>
<dbReference type="PRINTS" id="PR00477">
    <property type="entry name" value="PHGLYCKINASE"/>
</dbReference>
<dbReference type="CDD" id="cd00318">
    <property type="entry name" value="Phosphoglycerate_kinase"/>
    <property type="match status" value="1"/>
</dbReference>
<dbReference type="Gene3D" id="3.40.50.1260">
    <property type="entry name" value="Phosphoglycerate kinase, N-terminal domain"/>
    <property type="match status" value="2"/>
</dbReference>
<dbReference type="PANTHER" id="PTHR11406:SF23">
    <property type="entry name" value="PHOSPHOGLYCERATE KINASE 1, CHLOROPLASTIC-RELATED"/>
    <property type="match status" value="1"/>
</dbReference>
<evidence type="ECO:0000256" key="4">
    <source>
        <dbReference type="ARBA" id="ARBA00011245"/>
    </source>
</evidence>
<evidence type="ECO:0000256" key="13">
    <source>
        <dbReference type="PIRSR" id="PIRSR000724-1"/>
    </source>
</evidence>
<feature type="binding site" evidence="12 14">
    <location>
        <position position="202"/>
    </location>
    <ligand>
        <name>ATP</name>
        <dbReference type="ChEBI" id="CHEBI:30616"/>
    </ligand>
</feature>
<dbReference type="GO" id="GO:0043531">
    <property type="term" value="F:ADP binding"/>
    <property type="evidence" value="ECO:0007669"/>
    <property type="project" value="TreeGrafter"/>
</dbReference>
<dbReference type="PIRSF" id="PIRSF000724">
    <property type="entry name" value="Pgk"/>
    <property type="match status" value="1"/>
</dbReference>
<dbReference type="HAMAP" id="MF_00145">
    <property type="entry name" value="Phosphoglyc_kinase"/>
    <property type="match status" value="1"/>
</dbReference>
<dbReference type="GO" id="GO:0005829">
    <property type="term" value="C:cytosol"/>
    <property type="evidence" value="ECO:0007669"/>
    <property type="project" value="UniProtKB-ARBA"/>
</dbReference>
<keyword evidence="12" id="KW-0963">Cytoplasm</keyword>
<keyword evidence="10 12" id="KW-0067">ATP-binding</keyword>
<comment type="similarity">
    <text evidence="3 12 15">Belongs to the phosphoglycerate kinase family.</text>
</comment>
<evidence type="ECO:0000256" key="14">
    <source>
        <dbReference type="PIRSR" id="PIRSR000724-2"/>
    </source>
</evidence>
<comment type="catalytic activity">
    <reaction evidence="1 12 15">
        <text>(2R)-3-phosphoglycerate + ATP = (2R)-3-phospho-glyceroyl phosphate + ADP</text>
        <dbReference type="Rhea" id="RHEA:14801"/>
        <dbReference type="ChEBI" id="CHEBI:30616"/>
        <dbReference type="ChEBI" id="CHEBI:57604"/>
        <dbReference type="ChEBI" id="CHEBI:58272"/>
        <dbReference type="ChEBI" id="CHEBI:456216"/>
        <dbReference type="EC" id="2.7.2.3"/>
    </reaction>
</comment>
<dbReference type="KEGG" id="eva:EIB75_10925"/>
<evidence type="ECO:0000256" key="12">
    <source>
        <dbReference type="HAMAP-Rule" id="MF_00145"/>
    </source>
</evidence>
<evidence type="ECO:0000256" key="10">
    <source>
        <dbReference type="ARBA" id="ARBA00022840"/>
    </source>
</evidence>
<comment type="subcellular location">
    <subcellularLocation>
        <location evidence="12">Cytoplasm</location>
    </subcellularLocation>
</comment>
<dbReference type="FunFam" id="3.40.50.1260:FF:000003">
    <property type="entry name" value="Phosphoglycerate kinase"/>
    <property type="match status" value="1"/>
</dbReference>
<dbReference type="Pfam" id="PF00162">
    <property type="entry name" value="PGK"/>
    <property type="match status" value="1"/>
</dbReference>
<evidence type="ECO:0000256" key="9">
    <source>
        <dbReference type="ARBA" id="ARBA00022777"/>
    </source>
</evidence>
<name>A0A3G8ZMJ2_9FLAO</name>
<evidence type="ECO:0000256" key="8">
    <source>
        <dbReference type="ARBA" id="ARBA00022741"/>
    </source>
</evidence>
<feature type="binding site" evidence="12 13">
    <location>
        <begin position="19"/>
        <end position="21"/>
    </location>
    <ligand>
        <name>substrate</name>
    </ligand>
</feature>
<evidence type="ECO:0000256" key="1">
    <source>
        <dbReference type="ARBA" id="ARBA00000642"/>
    </source>
</evidence>
<proteinExistence type="inferred from homology"/>
<comment type="subunit">
    <text evidence="4 12">Monomer.</text>
</comment>